<reference evidence="2 3" key="1">
    <citation type="submission" date="2020-04" db="EMBL/GenBank/DDBJ databases">
        <title>MicrobeNet Type strains.</title>
        <authorList>
            <person name="Nicholson A.C."/>
        </authorList>
    </citation>
    <scope>NUCLEOTIDE SEQUENCE [LARGE SCALE GENOMIC DNA]</scope>
    <source>
        <strain evidence="2 3">ATCC BAA-330</strain>
    </source>
</reference>
<evidence type="ECO:0000313" key="3">
    <source>
        <dbReference type="Proteomes" id="UP000556611"/>
    </source>
</evidence>
<gene>
    <name evidence="2" type="ORF">HHU10_20695</name>
</gene>
<keyword evidence="1" id="KW-1133">Transmembrane helix</keyword>
<dbReference type="Proteomes" id="UP000556611">
    <property type="component" value="Unassembled WGS sequence"/>
</dbReference>
<proteinExistence type="predicted"/>
<comment type="caution">
    <text evidence="2">The sequence shown here is derived from an EMBL/GenBank/DDBJ whole genome shotgun (WGS) entry which is preliminary data.</text>
</comment>
<feature type="transmembrane region" description="Helical" evidence="1">
    <location>
        <begin position="12"/>
        <end position="31"/>
    </location>
</feature>
<protein>
    <submittedName>
        <fullName evidence="2">Uncharacterized protein</fullName>
    </submittedName>
</protein>
<sequence>MRYFAHRSQHAVAVRLGLLDVGAGLVVLALVDDRGVGRRVVVVLLVGGGALVVVGVVVLERAGGGDVGVSSCGTMTIGGSGIATLTGGAAGGGEVMVAVTVRSGTAGGAVAGAGIAGVGGWGGGGVAINAEGTVGAELDGAGTDEGVDPMLSDPGRASVECDSAAIGRSWADSPQPAMRMVGASRPSTACAQRRVFR</sequence>
<keyword evidence="1" id="KW-0812">Transmembrane</keyword>
<feature type="transmembrane region" description="Helical" evidence="1">
    <location>
        <begin position="37"/>
        <end position="59"/>
    </location>
</feature>
<accession>A0ABX1LIG1</accession>
<keyword evidence="3" id="KW-1185">Reference proteome</keyword>
<name>A0ABX1LIG1_9ACTN</name>
<evidence type="ECO:0000256" key="1">
    <source>
        <dbReference type="SAM" id="Phobius"/>
    </source>
</evidence>
<organism evidence="2 3">
    <name type="scientific">Tsukamurella columbiensis</name>
    <dbReference type="NCBI Taxonomy" id="128509"/>
    <lineage>
        <taxon>Bacteria</taxon>
        <taxon>Bacillati</taxon>
        <taxon>Actinomycetota</taxon>
        <taxon>Actinomycetes</taxon>
        <taxon>Mycobacteriales</taxon>
        <taxon>Tsukamurellaceae</taxon>
        <taxon>Tsukamurella</taxon>
    </lineage>
</organism>
<dbReference type="RefSeq" id="WP_191834270.1">
    <property type="nucleotide sequence ID" value="NZ_JABARZ010000025.1"/>
</dbReference>
<dbReference type="EMBL" id="JABARZ010000025">
    <property type="protein sequence ID" value="NMD58037.1"/>
    <property type="molecule type" value="Genomic_DNA"/>
</dbReference>
<evidence type="ECO:0000313" key="2">
    <source>
        <dbReference type="EMBL" id="NMD58037.1"/>
    </source>
</evidence>
<keyword evidence="1" id="KW-0472">Membrane</keyword>